<dbReference type="Gene3D" id="3.40.50.150">
    <property type="entry name" value="Vaccinia Virus protein VP39"/>
    <property type="match status" value="1"/>
</dbReference>
<dbReference type="AlphaFoldDB" id="A0A6P7SHM3"/>
<dbReference type="InterPro" id="IPR056744">
    <property type="entry name" value="TRM5/TYW2-like_N"/>
</dbReference>
<comment type="function">
    <text evidence="11">Specifically methylates the N1 position of guanosine-37 in various cytoplasmic and mitochondrial tRNAs. Methylation is not dependent on the nature of the nucleoside 5' of the target nucleoside. This is the first step in the biosynthesis of wybutosine (yW), a modified base adjacent to the anticodon of tRNAs and required for accurate decoding.</text>
</comment>
<dbReference type="GO" id="GO:0005759">
    <property type="term" value="C:mitochondrial matrix"/>
    <property type="evidence" value="ECO:0007669"/>
    <property type="project" value="UniProtKB-SubCell"/>
</dbReference>
<dbReference type="InterPro" id="IPR029063">
    <property type="entry name" value="SAM-dependent_MTases_sf"/>
</dbReference>
<evidence type="ECO:0000256" key="10">
    <source>
        <dbReference type="ARBA" id="ARBA00047783"/>
    </source>
</evidence>
<dbReference type="GO" id="GO:0052906">
    <property type="term" value="F:tRNA (guanine(37)-N1)-methyltransferase activity"/>
    <property type="evidence" value="ECO:0007669"/>
    <property type="project" value="UniProtKB-UniRule"/>
</dbReference>
<comment type="function">
    <text evidence="9">Involved in mitochondrial tRNA methylation. Specifically methylates the N1 position of guanosine-37 in various tRNAs. Methylation is not dependent on the nature of the nucleoside 5' of the target nucleoside. This is the first step in the biosynthesis of wybutosine (yW), a modified base adjacent to the anticodon of tRNAs and required for accurate decoding.</text>
</comment>
<keyword evidence="3 11" id="KW-0489">Methyltransferase</keyword>
<keyword evidence="4 11" id="KW-0808">Transferase</keyword>
<keyword evidence="5 11" id="KW-0949">S-adenosyl-L-methionine</keyword>
<dbReference type="GO" id="GO:0002939">
    <property type="term" value="P:tRNA N1-guanine methylation"/>
    <property type="evidence" value="ECO:0007669"/>
    <property type="project" value="TreeGrafter"/>
</dbReference>
<accession>A0A6P7SHM3</accession>
<evidence type="ECO:0000256" key="9">
    <source>
        <dbReference type="ARBA" id="ARBA00045951"/>
    </source>
</evidence>
<dbReference type="PROSITE" id="PS51684">
    <property type="entry name" value="SAM_MT_TRM5_TYW2"/>
    <property type="match status" value="1"/>
</dbReference>
<keyword evidence="13" id="KW-1185">Reference proteome</keyword>
<dbReference type="Gene3D" id="3.30.300.110">
    <property type="entry name" value="Met-10+ protein-like domains"/>
    <property type="match status" value="1"/>
</dbReference>
<feature type="domain" description="SAM-dependent methyltransferase TRM5/TYW2-type" evidence="12">
    <location>
        <begin position="242"/>
        <end position="581"/>
    </location>
</feature>
<dbReference type="HAMAP" id="MF_03152">
    <property type="entry name" value="TRM5"/>
    <property type="match status" value="1"/>
</dbReference>
<evidence type="ECO:0000313" key="13">
    <source>
        <dbReference type="Proteomes" id="UP000515154"/>
    </source>
</evidence>
<dbReference type="InterPro" id="IPR056743">
    <property type="entry name" value="TRM5-TYW2-like_MTfase"/>
</dbReference>
<dbReference type="KEGG" id="osn:115213116"/>
<feature type="binding site" evidence="11">
    <location>
        <begin position="369"/>
        <end position="370"/>
    </location>
    <ligand>
        <name>S-adenosyl-L-methionine</name>
        <dbReference type="ChEBI" id="CHEBI:59789"/>
    </ligand>
</feature>
<dbReference type="Pfam" id="PF02475">
    <property type="entry name" value="TRM5-TYW2_MTfase"/>
    <property type="match status" value="1"/>
</dbReference>
<keyword evidence="6 11" id="KW-0819">tRNA processing</keyword>
<evidence type="ECO:0000256" key="7">
    <source>
        <dbReference type="ARBA" id="ARBA00023128"/>
    </source>
</evidence>
<comment type="similarity">
    <text evidence="11">Belongs to the TRM5 / TYW2 family.</text>
</comment>
<dbReference type="Proteomes" id="UP000515154">
    <property type="component" value="Linkage group LG6"/>
</dbReference>
<evidence type="ECO:0000256" key="2">
    <source>
        <dbReference type="ARBA" id="ARBA00022490"/>
    </source>
</evidence>
<comment type="similarity">
    <text evidence="1">Belongs to the class I-like SAM-binding methyltransferase superfamily. TRM5/TYW2 family.</text>
</comment>
<evidence type="ECO:0000256" key="6">
    <source>
        <dbReference type="ARBA" id="ARBA00022694"/>
    </source>
</evidence>
<dbReference type="PANTHER" id="PTHR23245:SF36">
    <property type="entry name" value="TRNA (GUANINE(37)-N1)-METHYLTRANSFERASE"/>
    <property type="match status" value="1"/>
</dbReference>
<keyword evidence="8 11" id="KW-0539">Nucleus</keyword>
<name>A0A6P7SHM3_9MOLL</name>
<sequence>MNTWHKKLRNVLCSLKKFSDFTTRQVPRPRLSLSHRNIYKVDTPINNRTTPPIWILCISFVRKLIGGVDGANISSPSKKSILPLSLRNRYYYPVMSSDVFPCEEIEESLLPPESVRGMTQLDRSAFKQTILVPALKVPRKHISLLSKRLKKSLAHFKKIKSIAELSESDPHHDDFRLFLFDPSKYRDADCFSEEERQLLLEAGVDVETALFWAEIGLSYDNWNASEILRAILPKGFDNVSGFSNVGHIAHFNLREETLPYKFLIGQVILDKVPSVRTVVNKTNIIDNTFRNFQMELLAGEDDFYATVRENKCIYQFDFSKVYWNSRLSMEHERIVSKLEKGDVVYDVFAGVGPFAIPAAKKGCVVLANDLNPESYKSLVHNAAMNRIKSDFCAYNLDGRKFIRNSVKEDMCCRWLQLIDAEAIHSGVDCSNVSYTDNSNEKAVGDNIGGCNSGGGIIGAVVGGICTDIGNAAFTKNWTSPAFHIVMNLPAIAVEFLDVFQSMCSDIPVTSPVVSPLEQRTCLLPHVYCYCFYKGDNPEADIEKRVRQALRCDHPPQDLVIRFVRNVAPSKDMYCVEFVASKELLWRPVTQTRMKVDSHGNSKCYADSQPETKKRRLETLEVGSQQLLQQHPFHCSQPK</sequence>
<dbReference type="Pfam" id="PF25133">
    <property type="entry name" value="TYW2_N_2"/>
    <property type="match status" value="1"/>
</dbReference>
<feature type="binding site" evidence="11">
    <location>
        <position position="487"/>
    </location>
    <ligand>
        <name>S-adenosyl-L-methionine</name>
        <dbReference type="ChEBI" id="CHEBI:59789"/>
    </ligand>
</feature>
<proteinExistence type="inferred from homology"/>
<keyword evidence="7 11" id="KW-0496">Mitochondrion</keyword>
<keyword evidence="2 11" id="KW-0963">Cytoplasm</keyword>
<feature type="binding site" evidence="11">
    <location>
        <position position="331"/>
    </location>
    <ligand>
        <name>S-adenosyl-L-methionine</name>
        <dbReference type="ChEBI" id="CHEBI:59789"/>
    </ligand>
</feature>
<dbReference type="CDD" id="cd02440">
    <property type="entry name" value="AdoMet_MTases"/>
    <property type="match status" value="1"/>
</dbReference>
<dbReference type="InterPro" id="IPR030382">
    <property type="entry name" value="MeTrfase_TRM5/TYW2"/>
</dbReference>
<evidence type="ECO:0000256" key="11">
    <source>
        <dbReference type="HAMAP-Rule" id="MF_03152"/>
    </source>
</evidence>
<dbReference type="InterPro" id="IPR025792">
    <property type="entry name" value="tRNA_Gua_MeTrfase_euk"/>
</dbReference>
<evidence type="ECO:0000256" key="4">
    <source>
        <dbReference type="ARBA" id="ARBA00022679"/>
    </source>
</evidence>
<evidence type="ECO:0000313" key="14">
    <source>
        <dbReference type="RefSeq" id="XP_029637904.1"/>
    </source>
</evidence>
<feature type="binding site" evidence="11">
    <location>
        <begin position="397"/>
        <end position="398"/>
    </location>
    <ligand>
        <name>S-adenosyl-L-methionine</name>
        <dbReference type="ChEBI" id="CHEBI:59789"/>
    </ligand>
</feature>
<comment type="subunit">
    <text evidence="11">Monomer.</text>
</comment>
<dbReference type="GO" id="GO:0005634">
    <property type="term" value="C:nucleus"/>
    <property type="evidence" value="ECO:0007669"/>
    <property type="project" value="UniProtKB-SubCell"/>
</dbReference>
<comment type="subcellular location">
    <subcellularLocation>
        <location evidence="11">Mitochondrion matrix</location>
    </subcellularLocation>
    <subcellularLocation>
        <location evidence="11">Nucleus</location>
    </subcellularLocation>
    <subcellularLocation>
        <location evidence="11">Cytoplasm</location>
    </subcellularLocation>
    <text evidence="11">Predominantly in the mitochondria and in the nucleus.</text>
</comment>
<dbReference type="SUPFAM" id="SSF53335">
    <property type="entry name" value="S-adenosyl-L-methionine-dependent methyltransferases"/>
    <property type="match status" value="1"/>
</dbReference>
<evidence type="ECO:0000256" key="1">
    <source>
        <dbReference type="ARBA" id="ARBA00009775"/>
    </source>
</evidence>
<comment type="catalytic activity">
    <reaction evidence="10 11">
        <text>guanosine(37) in tRNA + S-adenosyl-L-methionine = N(1)-methylguanosine(37) in tRNA + S-adenosyl-L-homocysteine + H(+)</text>
        <dbReference type="Rhea" id="RHEA:36899"/>
        <dbReference type="Rhea" id="RHEA-COMP:10145"/>
        <dbReference type="Rhea" id="RHEA-COMP:10147"/>
        <dbReference type="ChEBI" id="CHEBI:15378"/>
        <dbReference type="ChEBI" id="CHEBI:57856"/>
        <dbReference type="ChEBI" id="CHEBI:59789"/>
        <dbReference type="ChEBI" id="CHEBI:73542"/>
        <dbReference type="ChEBI" id="CHEBI:74269"/>
        <dbReference type="EC" id="2.1.1.228"/>
    </reaction>
</comment>
<evidence type="ECO:0000256" key="5">
    <source>
        <dbReference type="ARBA" id="ARBA00022691"/>
    </source>
</evidence>
<organism evidence="13 14">
    <name type="scientific">Octopus sinensis</name>
    <name type="common">East Asian common octopus</name>
    <dbReference type="NCBI Taxonomy" id="2607531"/>
    <lineage>
        <taxon>Eukaryota</taxon>
        <taxon>Metazoa</taxon>
        <taxon>Spiralia</taxon>
        <taxon>Lophotrochozoa</taxon>
        <taxon>Mollusca</taxon>
        <taxon>Cephalopoda</taxon>
        <taxon>Coleoidea</taxon>
        <taxon>Octopodiformes</taxon>
        <taxon>Octopoda</taxon>
        <taxon>Incirrata</taxon>
        <taxon>Octopodidae</taxon>
        <taxon>Octopus</taxon>
    </lineage>
</organism>
<dbReference type="RefSeq" id="XP_029637904.1">
    <property type="nucleotide sequence ID" value="XM_029782044.2"/>
</dbReference>
<evidence type="ECO:0000256" key="8">
    <source>
        <dbReference type="ARBA" id="ARBA00023242"/>
    </source>
</evidence>
<gene>
    <name evidence="14" type="primary">LOC115213116</name>
</gene>
<evidence type="ECO:0000256" key="3">
    <source>
        <dbReference type="ARBA" id="ARBA00022603"/>
    </source>
</evidence>
<dbReference type="FunFam" id="3.30.300.110:FF:000001">
    <property type="entry name" value="tRNA (guanine(37)-N1)-methyltransferase"/>
    <property type="match status" value="1"/>
</dbReference>
<dbReference type="EC" id="2.1.1.228" evidence="11"/>
<dbReference type="GO" id="GO:0070901">
    <property type="term" value="P:mitochondrial tRNA methylation"/>
    <property type="evidence" value="ECO:0007669"/>
    <property type="project" value="TreeGrafter"/>
</dbReference>
<evidence type="ECO:0000259" key="12">
    <source>
        <dbReference type="PROSITE" id="PS51684"/>
    </source>
</evidence>
<reference evidence="14" key="1">
    <citation type="submission" date="2025-08" db="UniProtKB">
        <authorList>
            <consortium name="RefSeq"/>
        </authorList>
    </citation>
    <scope>IDENTIFICATION</scope>
</reference>
<protein>
    <recommendedName>
        <fullName evidence="11">tRNA (guanine(37)-N1)-methyltransferase</fullName>
        <ecNumber evidence="11">2.1.1.228</ecNumber>
    </recommendedName>
    <alternativeName>
        <fullName evidence="11">M1G-methyltransferase</fullName>
    </alternativeName>
    <alternativeName>
        <fullName evidence="11">tRNA [GM37] methyltransferase</fullName>
    </alternativeName>
    <alternativeName>
        <fullName evidence="11">tRNA methyltransferase 5 homolog</fullName>
    </alternativeName>
</protein>
<dbReference type="PANTHER" id="PTHR23245">
    <property type="entry name" value="TRNA METHYLTRANSFERASE"/>
    <property type="match status" value="1"/>
</dbReference>